<sequence length="34" mass="3898">MRGMILSVLTFGLFRADCSNPQPKTMHYDEPQNV</sequence>
<dbReference type="AlphaFoldDB" id="A0A1M5GK42"/>
<dbReference type="EMBL" id="FQVD01000068">
    <property type="protein sequence ID" value="SHG04063.1"/>
    <property type="molecule type" value="Genomic_DNA"/>
</dbReference>
<evidence type="ECO:0000313" key="1">
    <source>
        <dbReference type="EMBL" id="SHG04063.1"/>
    </source>
</evidence>
<gene>
    <name evidence="1" type="ORF">SAMN05444349_1683</name>
</gene>
<keyword evidence="2" id="KW-1185">Reference proteome</keyword>
<name>A0A1M5GK42_9BACE</name>
<dbReference type="STRING" id="871325.SAMN05444349_1683"/>
<proteinExistence type="predicted"/>
<organism evidence="1 2">
    <name type="scientific">Bacteroides faecichinchillae</name>
    <dbReference type="NCBI Taxonomy" id="871325"/>
    <lineage>
        <taxon>Bacteria</taxon>
        <taxon>Pseudomonadati</taxon>
        <taxon>Bacteroidota</taxon>
        <taxon>Bacteroidia</taxon>
        <taxon>Bacteroidales</taxon>
        <taxon>Bacteroidaceae</taxon>
        <taxon>Bacteroides</taxon>
    </lineage>
</organism>
<dbReference type="Proteomes" id="UP000184436">
    <property type="component" value="Unassembled WGS sequence"/>
</dbReference>
<reference evidence="1 2" key="1">
    <citation type="submission" date="2016-11" db="EMBL/GenBank/DDBJ databases">
        <authorList>
            <person name="Jaros S."/>
            <person name="Januszkiewicz K."/>
            <person name="Wedrychowicz H."/>
        </authorList>
    </citation>
    <scope>NUCLEOTIDE SEQUENCE [LARGE SCALE GENOMIC DNA]</scope>
    <source>
        <strain evidence="1 2">DSM 26883</strain>
    </source>
</reference>
<evidence type="ECO:0000313" key="2">
    <source>
        <dbReference type="Proteomes" id="UP000184436"/>
    </source>
</evidence>
<protein>
    <submittedName>
        <fullName evidence="1">Uncharacterized protein</fullName>
    </submittedName>
</protein>
<accession>A0A1M5GK42</accession>